<dbReference type="PANTHER" id="PTHR43280:SF28">
    <property type="entry name" value="HTH-TYPE TRANSCRIPTIONAL ACTIVATOR RHAS"/>
    <property type="match status" value="1"/>
</dbReference>
<keyword evidence="1" id="KW-0805">Transcription regulation</keyword>
<dbReference type="InterPro" id="IPR003313">
    <property type="entry name" value="AraC-bd"/>
</dbReference>
<proteinExistence type="predicted"/>
<dbReference type="RefSeq" id="WP_216477997.1">
    <property type="nucleotide sequence ID" value="NZ_JAHLQJ010000004.1"/>
</dbReference>
<dbReference type="InterPro" id="IPR018062">
    <property type="entry name" value="HTH_AraC-typ_CS"/>
</dbReference>
<dbReference type="InterPro" id="IPR018060">
    <property type="entry name" value="HTH_AraC"/>
</dbReference>
<dbReference type="Pfam" id="PF12833">
    <property type="entry name" value="HTH_18"/>
    <property type="match status" value="1"/>
</dbReference>
<evidence type="ECO:0000256" key="1">
    <source>
        <dbReference type="ARBA" id="ARBA00023015"/>
    </source>
</evidence>
<gene>
    <name evidence="5" type="ORF">KQJ23_06665</name>
</gene>
<organism evidence="5 6">
    <name type="scientific">Paenibacillus brevis</name>
    <dbReference type="NCBI Taxonomy" id="2841508"/>
    <lineage>
        <taxon>Bacteria</taxon>
        <taxon>Bacillati</taxon>
        <taxon>Bacillota</taxon>
        <taxon>Bacilli</taxon>
        <taxon>Bacillales</taxon>
        <taxon>Paenibacillaceae</taxon>
        <taxon>Paenibacillus</taxon>
    </lineage>
</organism>
<comment type="caution">
    <text evidence="5">The sequence shown here is derived from an EMBL/GenBank/DDBJ whole genome shotgun (WGS) entry which is preliminary data.</text>
</comment>
<evidence type="ECO:0000256" key="2">
    <source>
        <dbReference type="ARBA" id="ARBA00023125"/>
    </source>
</evidence>
<feature type="domain" description="HTH araC/xylS-type" evidence="4">
    <location>
        <begin position="198"/>
        <end position="296"/>
    </location>
</feature>
<keyword evidence="3" id="KW-0804">Transcription</keyword>
<evidence type="ECO:0000259" key="4">
    <source>
        <dbReference type="PROSITE" id="PS01124"/>
    </source>
</evidence>
<accession>A0ABS6FMS6</accession>
<evidence type="ECO:0000313" key="6">
    <source>
        <dbReference type="Proteomes" id="UP000743001"/>
    </source>
</evidence>
<dbReference type="PANTHER" id="PTHR43280">
    <property type="entry name" value="ARAC-FAMILY TRANSCRIPTIONAL REGULATOR"/>
    <property type="match status" value="1"/>
</dbReference>
<dbReference type="EMBL" id="JAHLQJ010000004">
    <property type="protein sequence ID" value="MBU5671514.1"/>
    <property type="molecule type" value="Genomic_DNA"/>
</dbReference>
<dbReference type="SMART" id="SM00342">
    <property type="entry name" value="HTH_ARAC"/>
    <property type="match status" value="1"/>
</dbReference>
<keyword evidence="6" id="KW-1185">Reference proteome</keyword>
<dbReference type="PROSITE" id="PS01124">
    <property type="entry name" value="HTH_ARAC_FAMILY_2"/>
    <property type="match status" value="1"/>
</dbReference>
<evidence type="ECO:0000256" key="3">
    <source>
        <dbReference type="ARBA" id="ARBA00023163"/>
    </source>
</evidence>
<sequence length="303" mass="35975">MDTDLTSVTLQHMMHRLSPNVRRAWNHRVDEMRLEPRIIFDYELLYVEKGELTIRLAEETIVAEPGCIILFKPGKEHEFYSSRGECWMPHIHFDVLYYDDYEQVPINFKNRNDCSKEELAWLRPDILGEVFKFPDVFRIGNHAEVHKTLMQIIHAYERRDAESPLLQKSLVLRIIYLLLKGMKAKENVHLVQHQRAMEQAVTYMMEHYNETVPLESLSKIACLSVFHFSRVFKQTFDLTPHQFQIRYRIEKSKELMMFNRLSLSSIAEKVGYSNVYSFSKAFKQLEGVSPREFLRTYSRITES</sequence>
<dbReference type="PROSITE" id="PS00041">
    <property type="entry name" value="HTH_ARAC_FAMILY_1"/>
    <property type="match status" value="1"/>
</dbReference>
<reference evidence="5 6" key="1">
    <citation type="submission" date="2021-06" db="EMBL/GenBank/DDBJ databases">
        <authorList>
            <person name="Sun Q."/>
            <person name="Li D."/>
        </authorList>
    </citation>
    <scope>NUCLEOTIDE SEQUENCE [LARGE SCALE GENOMIC DNA]</scope>
    <source>
        <strain evidence="5 6">MSJ-6</strain>
    </source>
</reference>
<dbReference type="Pfam" id="PF02311">
    <property type="entry name" value="AraC_binding"/>
    <property type="match status" value="1"/>
</dbReference>
<keyword evidence="2" id="KW-0238">DNA-binding</keyword>
<protein>
    <submittedName>
        <fullName evidence="5">AraC family transcriptional regulator</fullName>
    </submittedName>
</protein>
<name>A0ABS6FMS6_9BACL</name>
<evidence type="ECO:0000313" key="5">
    <source>
        <dbReference type="EMBL" id="MBU5671514.1"/>
    </source>
</evidence>
<dbReference type="Proteomes" id="UP000743001">
    <property type="component" value="Unassembled WGS sequence"/>
</dbReference>